<comment type="caution">
    <text evidence="1">The sequence shown here is derived from an EMBL/GenBank/DDBJ whole genome shotgun (WGS) entry which is preliminary data.</text>
</comment>
<protein>
    <recommendedName>
        <fullName evidence="3">Bacteriocin</fullName>
    </recommendedName>
</protein>
<dbReference type="EMBL" id="ABDW01000017">
    <property type="protein sequence ID" value="EDT14778.1"/>
    <property type="molecule type" value="Genomic_DNA"/>
</dbReference>
<dbReference type="NCBIfam" id="TIGR03949">
    <property type="entry name" value="bact_IIb_cerein"/>
    <property type="match status" value="1"/>
</dbReference>
<organism evidence="1 2">
    <name type="scientific">Clostridium perfringens E str. JGS1987</name>
    <dbReference type="NCBI Taxonomy" id="451755"/>
    <lineage>
        <taxon>Bacteria</taxon>
        <taxon>Bacillati</taxon>
        <taxon>Bacillota</taxon>
        <taxon>Clostridia</taxon>
        <taxon>Eubacteriales</taxon>
        <taxon>Clostridiaceae</taxon>
        <taxon>Clostridium</taxon>
    </lineage>
</organism>
<dbReference type="InterPro" id="IPR019493">
    <property type="entry name" value="Bacteriocin_IIb_lactacin-rel"/>
</dbReference>
<dbReference type="AlphaFoldDB" id="B1BU36"/>
<dbReference type="GO" id="GO:0042742">
    <property type="term" value="P:defense response to bacterium"/>
    <property type="evidence" value="ECO:0007669"/>
    <property type="project" value="InterPro"/>
</dbReference>
<dbReference type="Pfam" id="PF10439">
    <property type="entry name" value="Bacteriocin_IIc"/>
    <property type="match status" value="1"/>
</dbReference>
<proteinExistence type="predicted"/>
<sequence>MEKLNLNELETINGGGKKTCDWGMLLTSTAASAGYGAAFGTAFGPGVGTAVGAAVGLGLGAVGIIGCGGN</sequence>
<dbReference type="RefSeq" id="WP_003463883.1">
    <property type="nucleotide sequence ID" value="NZ_ABDW01000017.1"/>
</dbReference>
<evidence type="ECO:0008006" key="3">
    <source>
        <dbReference type="Google" id="ProtNLM"/>
    </source>
</evidence>
<dbReference type="InterPro" id="IPR023991">
    <property type="entry name" value="Bacteriocin_IIb_lactobn/cerein"/>
</dbReference>
<evidence type="ECO:0000313" key="1">
    <source>
        <dbReference type="EMBL" id="EDT14778.1"/>
    </source>
</evidence>
<reference evidence="1 2" key="1">
    <citation type="submission" date="2007-07" db="EMBL/GenBank/DDBJ databases">
        <title>Annotation of Clostridium perfringens E str. JGS1987.</title>
        <authorList>
            <person name="Paulsen I."/>
            <person name="Sebastian Y."/>
        </authorList>
    </citation>
    <scope>NUCLEOTIDE SEQUENCE [LARGE SCALE GENOMIC DNA]</scope>
    <source>
        <strain evidence="2">E str. JGS1987</strain>
    </source>
</reference>
<dbReference type="Proteomes" id="UP000005337">
    <property type="component" value="Unassembled WGS sequence"/>
</dbReference>
<evidence type="ECO:0000313" key="2">
    <source>
        <dbReference type="Proteomes" id="UP000005337"/>
    </source>
</evidence>
<gene>
    <name evidence="1" type="ORF">AC3_0147</name>
</gene>
<name>B1BU36_CLOPF</name>
<accession>B1BU36</accession>